<dbReference type="PANTHER" id="PTHR31834">
    <property type="entry name" value="INITIATION-SPECIFIC ALPHA-1,6-MANNOSYLTRANSFERASE"/>
    <property type="match status" value="1"/>
</dbReference>
<gene>
    <name evidence="2" type="ORF">TPAR_00588</name>
</gene>
<dbReference type="SUPFAM" id="SSF53448">
    <property type="entry name" value="Nucleotide-diphospho-sugar transferases"/>
    <property type="match status" value="1"/>
</dbReference>
<dbReference type="AlphaFoldDB" id="A0A2S4L9U2"/>
<dbReference type="OrthoDB" id="4903369at2759"/>
<organism evidence="2 3">
    <name type="scientific">Tolypocladium paradoxum</name>
    <dbReference type="NCBI Taxonomy" id="94208"/>
    <lineage>
        <taxon>Eukaryota</taxon>
        <taxon>Fungi</taxon>
        <taxon>Dikarya</taxon>
        <taxon>Ascomycota</taxon>
        <taxon>Pezizomycotina</taxon>
        <taxon>Sordariomycetes</taxon>
        <taxon>Hypocreomycetidae</taxon>
        <taxon>Hypocreales</taxon>
        <taxon>Ophiocordycipitaceae</taxon>
        <taxon>Tolypocladium</taxon>
    </lineage>
</organism>
<reference evidence="2 3" key="1">
    <citation type="submission" date="2018-01" db="EMBL/GenBank/DDBJ databases">
        <title>Harnessing the power of phylogenomics to disentangle the directionality and signatures of interkingdom host jumping in the parasitic fungal genus Tolypocladium.</title>
        <authorList>
            <person name="Quandt C.A."/>
            <person name="Patterson W."/>
            <person name="Spatafora J.W."/>
        </authorList>
    </citation>
    <scope>NUCLEOTIDE SEQUENCE [LARGE SCALE GENOMIC DNA]</scope>
    <source>
        <strain evidence="2 3">NRBC 100945</strain>
    </source>
</reference>
<dbReference type="GO" id="GO:0000136">
    <property type="term" value="C:mannan polymerase complex"/>
    <property type="evidence" value="ECO:0007669"/>
    <property type="project" value="TreeGrafter"/>
</dbReference>
<proteinExistence type="inferred from homology"/>
<dbReference type="GO" id="GO:0000009">
    <property type="term" value="F:alpha-1,6-mannosyltransferase activity"/>
    <property type="evidence" value="ECO:0007669"/>
    <property type="project" value="InterPro"/>
</dbReference>
<dbReference type="STRING" id="94208.A0A2S4L9U2"/>
<dbReference type="Pfam" id="PF04488">
    <property type="entry name" value="Gly_transf_sug"/>
    <property type="match status" value="1"/>
</dbReference>
<dbReference type="PANTHER" id="PTHR31834:SF1">
    <property type="entry name" value="INITIATION-SPECIFIC ALPHA-1,6-MANNOSYLTRANSFERASE"/>
    <property type="match status" value="1"/>
</dbReference>
<name>A0A2S4L9U2_9HYPO</name>
<dbReference type="GO" id="GO:0006487">
    <property type="term" value="P:protein N-linked glycosylation"/>
    <property type="evidence" value="ECO:0007669"/>
    <property type="project" value="TreeGrafter"/>
</dbReference>
<evidence type="ECO:0000256" key="1">
    <source>
        <dbReference type="ARBA" id="ARBA00009003"/>
    </source>
</evidence>
<sequence>MTDFELSTVQLSDSISWLARNPGYDYHQLGDAGAKDFVRNHFGDDMPVQNAFNELRHTGMKSDLLRYLLMLVEGGVYTDIDTVAYRPIDVWVPDQYRKSTRVVIGIIFDRLDGPNLVEFHRDLQFCQWTIAATPGHPVFRSMVQRAVASLKELAISYKTTLSGLQPTSLEVMQSTGAFAWTDAVLQQLQLFDPSLSSLRQLSGLQEPRLVGDILILPIDGFGMGQLHSNSTLDKIPAAALLKHKFRGTWRGQQPSH</sequence>
<dbReference type="EMBL" id="PKSG01000059">
    <property type="protein sequence ID" value="POR39215.1"/>
    <property type="molecule type" value="Genomic_DNA"/>
</dbReference>
<dbReference type="Gene3D" id="3.90.550.20">
    <property type="match status" value="1"/>
</dbReference>
<dbReference type="InterPro" id="IPR007577">
    <property type="entry name" value="GlycoTrfase_DXD_sugar-bd_CS"/>
</dbReference>
<evidence type="ECO:0008006" key="4">
    <source>
        <dbReference type="Google" id="ProtNLM"/>
    </source>
</evidence>
<evidence type="ECO:0000313" key="3">
    <source>
        <dbReference type="Proteomes" id="UP000237481"/>
    </source>
</evidence>
<dbReference type="Proteomes" id="UP000237481">
    <property type="component" value="Unassembled WGS sequence"/>
</dbReference>
<dbReference type="InterPro" id="IPR039367">
    <property type="entry name" value="Och1-like"/>
</dbReference>
<keyword evidence="3" id="KW-1185">Reference proteome</keyword>
<evidence type="ECO:0000313" key="2">
    <source>
        <dbReference type="EMBL" id="POR39215.1"/>
    </source>
</evidence>
<accession>A0A2S4L9U2</accession>
<comment type="similarity">
    <text evidence="1">Belongs to the glycosyltransferase 32 family.</text>
</comment>
<comment type="caution">
    <text evidence="2">The sequence shown here is derived from an EMBL/GenBank/DDBJ whole genome shotgun (WGS) entry which is preliminary data.</text>
</comment>
<protein>
    <recommendedName>
        <fullName evidence="4">Initiation-specific alpha-1,6-mannosyltransferase</fullName>
    </recommendedName>
</protein>
<dbReference type="InterPro" id="IPR029044">
    <property type="entry name" value="Nucleotide-diphossugar_trans"/>
</dbReference>